<dbReference type="PROSITE" id="PS50268">
    <property type="entry name" value="CADHERIN_2"/>
    <property type="match status" value="5"/>
</dbReference>
<reference evidence="11 12" key="1">
    <citation type="journal article" date="2018" name="Nat. Ecol. Evol.">
        <title>Genomic signatures of mitonuclear coevolution across populations of Tigriopus californicus.</title>
        <authorList>
            <person name="Barreto F.S."/>
            <person name="Watson E.T."/>
            <person name="Lima T.G."/>
            <person name="Willett C.S."/>
            <person name="Edmands S."/>
            <person name="Li W."/>
            <person name="Burton R.S."/>
        </authorList>
    </citation>
    <scope>NUCLEOTIDE SEQUENCE [LARGE SCALE GENOMIC DNA]</scope>
    <source>
        <strain evidence="11 12">San Diego</strain>
    </source>
</reference>
<evidence type="ECO:0000256" key="4">
    <source>
        <dbReference type="ARBA" id="ARBA00022837"/>
    </source>
</evidence>
<keyword evidence="9" id="KW-0732">Signal</keyword>
<dbReference type="Gene3D" id="2.60.40.60">
    <property type="entry name" value="Cadherins"/>
    <property type="match status" value="6"/>
</dbReference>
<evidence type="ECO:0000256" key="7">
    <source>
        <dbReference type="ARBA" id="ARBA00023180"/>
    </source>
</evidence>
<comment type="subcellular location">
    <subcellularLocation>
        <location evidence="1">Membrane</location>
        <topology evidence="1">Single-pass membrane protein</topology>
    </subcellularLocation>
</comment>
<feature type="signal peptide" evidence="9">
    <location>
        <begin position="1"/>
        <end position="22"/>
    </location>
</feature>
<feature type="domain" description="Cadherin" evidence="10">
    <location>
        <begin position="469"/>
        <end position="574"/>
    </location>
</feature>
<proteinExistence type="predicted"/>
<feature type="chain" id="PRO_5022221593" description="Cadherin domain-containing protein" evidence="9">
    <location>
        <begin position="23"/>
        <end position="889"/>
    </location>
</feature>
<dbReference type="InterPro" id="IPR050174">
    <property type="entry name" value="Protocadherin/Cadherin-CA"/>
</dbReference>
<evidence type="ECO:0000256" key="9">
    <source>
        <dbReference type="SAM" id="SignalP"/>
    </source>
</evidence>
<dbReference type="InterPro" id="IPR015919">
    <property type="entry name" value="Cadherin-like_sf"/>
</dbReference>
<dbReference type="STRING" id="6832.A0A553PTI4"/>
<keyword evidence="12" id="KW-1185">Reference proteome</keyword>
<dbReference type="InterPro" id="IPR020894">
    <property type="entry name" value="Cadherin_CS"/>
</dbReference>
<evidence type="ECO:0000256" key="3">
    <source>
        <dbReference type="ARBA" id="ARBA00022737"/>
    </source>
</evidence>
<feature type="domain" description="Cadherin" evidence="10">
    <location>
        <begin position="693"/>
        <end position="811"/>
    </location>
</feature>
<feature type="domain" description="Cadherin" evidence="10">
    <location>
        <begin position="158"/>
        <end position="265"/>
    </location>
</feature>
<keyword evidence="7" id="KW-0325">Glycoprotein</keyword>
<evidence type="ECO:0000256" key="6">
    <source>
        <dbReference type="ARBA" id="ARBA00023136"/>
    </source>
</evidence>
<protein>
    <recommendedName>
        <fullName evidence="10">Cadherin domain-containing protein</fullName>
    </recommendedName>
</protein>
<evidence type="ECO:0000256" key="1">
    <source>
        <dbReference type="ARBA" id="ARBA00004167"/>
    </source>
</evidence>
<dbReference type="PRINTS" id="PR00205">
    <property type="entry name" value="CADHERIN"/>
</dbReference>
<evidence type="ECO:0000256" key="2">
    <source>
        <dbReference type="ARBA" id="ARBA00022692"/>
    </source>
</evidence>
<feature type="domain" description="Cadherin" evidence="10">
    <location>
        <begin position="266"/>
        <end position="380"/>
    </location>
</feature>
<comment type="caution">
    <text evidence="11">The sequence shown here is derived from an EMBL/GenBank/DDBJ whole genome shotgun (WGS) entry which is preliminary data.</text>
</comment>
<evidence type="ECO:0000256" key="8">
    <source>
        <dbReference type="PROSITE-ProRule" id="PRU00043"/>
    </source>
</evidence>
<dbReference type="PROSITE" id="PS00232">
    <property type="entry name" value="CADHERIN_1"/>
    <property type="match status" value="2"/>
</dbReference>
<evidence type="ECO:0000313" key="11">
    <source>
        <dbReference type="EMBL" id="TRY80989.1"/>
    </source>
</evidence>
<keyword evidence="4 8" id="KW-0106">Calcium</keyword>
<dbReference type="GO" id="GO:0005886">
    <property type="term" value="C:plasma membrane"/>
    <property type="evidence" value="ECO:0007669"/>
    <property type="project" value="InterPro"/>
</dbReference>
<dbReference type="GO" id="GO:0007156">
    <property type="term" value="P:homophilic cell adhesion via plasma membrane adhesion molecules"/>
    <property type="evidence" value="ECO:0007669"/>
    <property type="project" value="InterPro"/>
</dbReference>
<dbReference type="PANTHER" id="PTHR24028">
    <property type="entry name" value="CADHERIN-87A"/>
    <property type="match status" value="1"/>
</dbReference>
<dbReference type="SUPFAM" id="SSF49313">
    <property type="entry name" value="Cadherin-like"/>
    <property type="match status" value="5"/>
</dbReference>
<dbReference type="EMBL" id="VCGU01000001">
    <property type="protein sequence ID" value="TRY80989.1"/>
    <property type="molecule type" value="Genomic_DNA"/>
</dbReference>
<dbReference type="AlphaFoldDB" id="A0A553PTI4"/>
<dbReference type="Proteomes" id="UP000318571">
    <property type="component" value="Chromosome 12"/>
</dbReference>
<evidence type="ECO:0000256" key="5">
    <source>
        <dbReference type="ARBA" id="ARBA00022989"/>
    </source>
</evidence>
<sequence>MVFQIVLAFLYWSCWQSQLALAQNDPWTDPYLILTPEAEAKLVTVSSDSNNVNLRMPEELEQDFILGKLSVQADNGVSLKCRQIVDSISSEVPSIFTIDDESLQLRIARQIDFEGLEDDFEKFLCELTPDPCQTGNGCGQDFIIEIKNINDNVPRLETTVPPTIALEENKEFPDPILNIIGSDLDLLGELQCRFSTESSPFQIVSGTKSGSWNVILTETMDFEQQRSYQLDIQLLDAKDEAGVQNNETRSVYVRVEDKEDTPPTWIRFPSLVSINEDSKEGEELFEVFAVDGDSLEAVIQHEEQAFLDSLTYRNVGIQSETLLIWITSGETPFLDRESFKETKFNLTVEPDTASNGLQREPIQREFTLFLEDVNDNDPVFSQENYTVNIYEDLTLLELDEDENYILIKDNISASDKDSSDAFGQASLHVNDETPQFVSEAALNYCLYENNPDTWPNDPCEGEDPLAFEIKAADEDSLPNLVLDIDWEETVGRKDNREVSKDLYKDCFTVETSKSPKGQEVTGYVKEDSWIDREKVDQISLVIKVTDQSQRVGKNFSLLTMNIDIIDLNDSPPEFVRPDSWKFFVDELEEGSPFQPEEQFLLQRILISDPDIDQTFVFTIKGDEQSDGLIDILVEPDAPNEGILAIHNKIDREALGDEGVLKYMLTVNDANQNVQSIDINVTVRDLNDCTPVFDQEEYTFHMQEGESEEGKTFQVHATDGDTTDPFKTVFYPNLRPDYVPFEINRKTGEISIRCPEDFVGNESGNDDCIDFEIQKSFQFTAYASDNEGGVSNTGSVYVTVNIRDDNDNPPIIDSNASKVVKPNDLNPAQPLFNYVATDADSESNGKVRFSVGSYEGDDFPFEVDPSGELTATKRLDNPQVNKVFKGPRAC</sequence>
<keyword evidence="5" id="KW-1133">Transmembrane helix</keyword>
<keyword evidence="6" id="KW-0472">Membrane</keyword>
<dbReference type="CDD" id="cd11304">
    <property type="entry name" value="Cadherin_repeat"/>
    <property type="match status" value="4"/>
</dbReference>
<gene>
    <name evidence="11" type="ORF">TCAL_15509</name>
</gene>
<keyword evidence="2" id="KW-0812">Transmembrane</keyword>
<dbReference type="PANTHER" id="PTHR24028:SF328">
    <property type="entry name" value="CADHERIN-3"/>
    <property type="match status" value="1"/>
</dbReference>
<organism evidence="11 12">
    <name type="scientific">Tigriopus californicus</name>
    <name type="common">Marine copepod</name>
    <dbReference type="NCBI Taxonomy" id="6832"/>
    <lineage>
        <taxon>Eukaryota</taxon>
        <taxon>Metazoa</taxon>
        <taxon>Ecdysozoa</taxon>
        <taxon>Arthropoda</taxon>
        <taxon>Crustacea</taxon>
        <taxon>Multicrustacea</taxon>
        <taxon>Hexanauplia</taxon>
        <taxon>Copepoda</taxon>
        <taxon>Harpacticoida</taxon>
        <taxon>Harpacticidae</taxon>
        <taxon>Tigriopus</taxon>
    </lineage>
</organism>
<keyword evidence="3" id="KW-0677">Repeat</keyword>
<evidence type="ECO:0000313" key="12">
    <source>
        <dbReference type="Proteomes" id="UP000318571"/>
    </source>
</evidence>
<feature type="domain" description="Cadherin" evidence="10">
    <location>
        <begin position="601"/>
        <end position="692"/>
    </location>
</feature>
<evidence type="ECO:0000259" key="10">
    <source>
        <dbReference type="PROSITE" id="PS50268"/>
    </source>
</evidence>
<dbReference type="InterPro" id="IPR002126">
    <property type="entry name" value="Cadherin-like_dom"/>
</dbReference>
<dbReference type="SMART" id="SM00112">
    <property type="entry name" value="CA"/>
    <property type="match status" value="3"/>
</dbReference>
<dbReference type="GO" id="GO:0005509">
    <property type="term" value="F:calcium ion binding"/>
    <property type="evidence" value="ECO:0007669"/>
    <property type="project" value="UniProtKB-UniRule"/>
</dbReference>
<accession>A0A553PTI4</accession>
<name>A0A553PTI4_TIGCA</name>